<dbReference type="CDD" id="cd16328">
    <property type="entry name" value="RseA_N"/>
    <property type="match status" value="1"/>
</dbReference>
<proteinExistence type="inferred from homology"/>
<sequence length="240" mass="26384">MSEGKFESMSSLVDDHQASKDEMLVDLSIDEILKDDELATSWQNYHLIGDVMRDEVAQSLQLDLTEQIADAIAKEATILSPINAAGANNSPEDNTLDNQATPQQDNQLENSQVISAENRFKAKVVKLFKPLGQVAIAASAAGLMIVGVQQNSANNTIESPMVPNQVVQTMPLTGFANPVSFNASSQNQQVNRKLQQQVANQKKNEQLMEQQRRFQALLADHQQQVKLTAGNKASELLEKK</sequence>
<dbReference type="InterPro" id="IPR005573">
    <property type="entry name" value="Anti-sigma_E_RseA_C"/>
</dbReference>
<evidence type="ECO:0000256" key="2">
    <source>
        <dbReference type="ARBA" id="ARBA00005837"/>
    </source>
</evidence>
<comment type="similarity">
    <text evidence="2">Belongs to the RseA family.</text>
</comment>
<keyword evidence="7" id="KW-0175">Coiled coil</keyword>
<evidence type="ECO:0000256" key="8">
    <source>
        <dbReference type="SAM" id="MobiDB-lite"/>
    </source>
</evidence>
<dbReference type="EMBL" id="CP034759">
    <property type="protein sequence ID" value="QBG37091.1"/>
    <property type="molecule type" value="Genomic_DNA"/>
</dbReference>
<dbReference type="PANTHER" id="PTHR38104">
    <property type="match status" value="1"/>
</dbReference>
<dbReference type="PANTHER" id="PTHR38104:SF1">
    <property type="entry name" value="ANTI-SIGMA-E FACTOR RSEA"/>
    <property type="match status" value="1"/>
</dbReference>
<keyword evidence="5" id="KW-1133">Transmembrane helix</keyword>
<evidence type="ECO:0000256" key="6">
    <source>
        <dbReference type="ARBA" id="ARBA00023136"/>
    </source>
</evidence>
<feature type="domain" description="Anti sigma-E protein RseA C-terminal" evidence="10">
    <location>
        <begin position="164"/>
        <end position="226"/>
    </location>
</feature>
<evidence type="ECO:0000256" key="4">
    <source>
        <dbReference type="ARBA" id="ARBA00022692"/>
    </source>
</evidence>
<dbReference type="InterPro" id="IPR026279">
    <property type="entry name" value="RseA"/>
</dbReference>
<evidence type="ECO:0000256" key="7">
    <source>
        <dbReference type="SAM" id="Coils"/>
    </source>
</evidence>
<evidence type="ECO:0000259" key="10">
    <source>
        <dbReference type="Pfam" id="PF03873"/>
    </source>
</evidence>
<dbReference type="RefSeq" id="WP_130603760.1">
    <property type="nucleotide sequence ID" value="NZ_CP034759.1"/>
</dbReference>
<dbReference type="OrthoDB" id="6194196at2"/>
<evidence type="ECO:0000256" key="5">
    <source>
        <dbReference type="ARBA" id="ARBA00022989"/>
    </source>
</evidence>
<dbReference type="KEGG" id="lsd:EMK97_15835"/>
<evidence type="ECO:0000256" key="3">
    <source>
        <dbReference type="ARBA" id="ARBA00022475"/>
    </source>
</evidence>
<evidence type="ECO:0000313" key="12">
    <source>
        <dbReference type="Proteomes" id="UP000290244"/>
    </source>
</evidence>
<name>A0A4P6P672_9GAMM</name>
<dbReference type="GO" id="GO:0016989">
    <property type="term" value="F:sigma factor antagonist activity"/>
    <property type="evidence" value="ECO:0007669"/>
    <property type="project" value="InterPro"/>
</dbReference>
<dbReference type="SUPFAM" id="SSF89069">
    <property type="entry name" value="N-terminal, cytoplasmic domain of anti-sigmaE factor RseA"/>
    <property type="match status" value="1"/>
</dbReference>
<reference evidence="11 12" key="1">
    <citation type="submission" date="2018-12" db="EMBL/GenBank/DDBJ databases">
        <title>Complete genome of Litorilituus sediminis.</title>
        <authorList>
            <person name="Liu A."/>
            <person name="Rong J."/>
        </authorList>
    </citation>
    <scope>NUCLEOTIDE SEQUENCE [LARGE SCALE GENOMIC DNA]</scope>
    <source>
        <strain evidence="11 12">JCM 17549</strain>
    </source>
</reference>
<dbReference type="Pfam" id="PF03872">
    <property type="entry name" value="RseA_N"/>
    <property type="match status" value="1"/>
</dbReference>
<dbReference type="PIRSF" id="PIRSF016938">
    <property type="entry name" value="RseA"/>
    <property type="match status" value="1"/>
</dbReference>
<feature type="region of interest" description="Disordered" evidence="8">
    <location>
        <begin position="83"/>
        <end position="105"/>
    </location>
</feature>
<keyword evidence="6" id="KW-0472">Membrane</keyword>
<evidence type="ECO:0000256" key="1">
    <source>
        <dbReference type="ARBA" id="ARBA00004162"/>
    </source>
</evidence>
<gene>
    <name evidence="11" type="ORF">EMK97_15835</name>
</gene>
<keyword evidence="12" id="KW-1185">Reference proteome</keyword>
<keyword evidence="4" id="KW-0812">Transmembrane</keyword>
<feature type="coiled-coil region" evidence="7">
    <location>
        <begin position="191"/>
        <end position="224"/>
    </location>
</feature>
<keyword evidence="3" id="KW-1003">Cell membrane</keyword>
<dbReference type="Gene3D" id="1.10.10.880">
    <property type="entry name" value="Anti sigma-E protein RseA, N-terminal domain"/>
    <property type="match status" value="1"/>
</dbReference>
<evidence type="ECO:0000259" key="9">
    <source>
        <dbReference type="Pfam" id="PF03872"/>
    </source>
</evidence>
<dbReference type="Pfam" id="PF03873">
    <property type="entry name" value="RseA_C"/>
    <property type="match status" value="1"/>
</dbReference>
<protein>
    <submittedName>
        <fullName evidence="11">Transcriptional regulator</fullName>
    </submittedName>
</protein>
<dbReference type="Proteomes" id="UP000290244">
    <property type="component" value="Chromosome"/>
</dbReference>
<dbReference type="InterPro" id="IPR036147">
    <property type="entry name" value="Anti-sigma_E_RseA_N_sf"/>
</dbReference>
<dbReference type="InterPro" id="IPR052383">
    <property type="entry name" value="Anti-sigma-E_RseA-like"/>
</dbReference>
<dbReference type="InterPro" id="IPR005572">
    <property type="entry name" value="Anti-sigma_E_RseA_N"/>
</dbReference>
<feature type="compositionally biased region" description="Polar residues" evidence="8">
    <location>
        <begin position="86"/>
        <end position="105"/>
    </location>
</feature>
<organism evidence="11 12">
    <name type="scientific">Litorilituus sediminis</name>
    <dbReference type="NCBI Taxonomy" id="718192"/>
    <lineage>
        <taxon>Bacteria</taxon>
        <taxon>Pseudomonadati</taxon>
        <taxon>Pseudomonadota</taxon>
        <taxon>Gammaproteobacteria</taxon>
        <taxon>Alteromonadales</taxon>
        <taxon>Colwelliaceae</taxon>
        <taxon>Litorilituus</taxon>
    </lineage>
</organism>
<accession>A0A4P6P672</accession>
<comment type="subcellular location">
    <subcellularLocation>
        <location evidence="1">Cell membrane</location>
        <topology evidence="1">Single-pass membrane protein</topology>
    </subcellularLocation>
</comment>
<feature type="domain" description="Anti sigma-E protein RseA N-terminal" evidence="9">
    <location>
        <begin position="7"/>
        <end position="93"/>
    </location>
</feature>
<evidence type="ECO:0000313" key="11">
    <source>
        <dbReference type="EMBL" id="QBG37091.1"/>
    </source>
</evidence>
<dbReference type="AlphaFoldDB" id="A0A4P6P672"/>
<dbReference type="GO" id="GO:0005886">
    <property type="term" value="C:plasma membrane"/>
    <property type="evidence" value="ECO:0007669"/>
    <property type="project" value="UniProtKB-SubCell"/>
</dbReference>